<protein>
    <submittedName>
        <fullName evidence="2">DUF1345 domain-containing protein</fullName>
    </submittedName>
</protein>
<evidence type="ECO:0000256" key="1">
    <source>
        <dbReference type="SAM" id="Phobius"/>
    </source>
</evidence>
<dbReference type="InterPro" id="IPR009781">
    <property type="entry name" value="DUF1345"/>
</dbReference>
<dbReference type="EMBL" id="JBHRTQ010000002">
    <property type="protein sequence ID" value="MFC3172997.1"/>
    <property type="molecule type" value="Genomic_DNA"/>
</dbReference>
<feature type="transmembrane region" description="Helical" evidence="1">
    <location>
        <begin position="116"/>
        <end position="136"/>
    </location>
</feature>
<keyword evidence="3" id="KW-1185">Reference proteome</keyword>
<feature type="transmembrane region" description="Helical" evidence="1">
    <location>
        <begin position="205"/>
        <end position="225"/>
    </location>
</feature>
<dbReference type="RefSeq" id="WP_379508388.1">
    <property type="nucleotide sequence ID" value="NZ_JBHRTQ010000002.1"/>
</dbReference>
<feature type="transmembrane region" description="Helical" evidence="1">
    <location>
        <begin position="86"/>
        <end position="104"/>
    </location>
</feature>
<feature type="transmembrane region" description="Helical" evidence="1">
    <location>
        <begin position="21"/>
        <end position="40"/>
    </location>
</feature>
<reference evidence="3" key="1">
    <citation type="journal article" date="2019" name="Int. J. Syst. Evol. Microbiol.">
        <title>The Global Catalogue of Microorganisms (GCM) 10K type strain sequencing project: providing services to taxonomists for standard genome sequencing and annotation.</title>
        <authorList>
            <consortium name="The Broad Institute Genomics Platform"/>
            <consortium name="The Broad Institute Genome Sequencing Center for Infectious Disease"/>
            <person name="Wu L."/>
            <person name="Ma J."/>
        </authorList>
    </citation>
    <scope>NUCLEOTIDE SEQUENCE [LARGE SCALE GENOMIC DNA]</scope>
    <source>
        <strain evidence="3">KCTC 42984</strain>
    </source>
</reference>
<organism evidence="2 3">
    <name type="scientific">Novosphingobium bradum</name>
    <dbReference type="NCBI Taxonomy" id="1737444"/>
    <lineage>
        <taxon>Bacteria</taxon>
        <taxon>Pseudomonadati</taxon>
        <taxon>Pseudomonadota</taxon>
        <taxon>Alphaproteobacteria</taxon>
        <taxon>Sphingomonadales</taxon>
        <taxon>Sphingomonadaceae</taxon>
        <taxon>Novosphingobium</taxon>
    </lineage>
</organism>
<accession>A0ABV7IM25</accession>
<keyword evidence="1" id="KW-0472">Membrane</keyword>
<dbReference type="Pfam" id="PF07077">
    <property type="entry name" value="DUF1345"/>
    <property type="match status" value="1"/>
</dbReference>
<feature type="transmembrane region" description="Helical" evidence="1">
    <location>
        <begin position="46"/>
        <end position="66"/>
    </location>
</feature>
<proteinExistence type="predicted"/>
<keyword evidence="1" id="KW-1133">Transmembrane helix</keyword>
<comment type="caution">
    <text evidence="2">The sequence shown here is derived from an EMBL/GenBank/DDBJ whole genome shotgun (WGS) entry which is preliminary data.</text>
</comment>
<evidence type="ECO:0000313" key="2">
    <source>
        <dbReference type="EMBL" id="MFC3172997.1"/>
    </source>
</evidence>
<dbReference type="Proteomes" id="UP001595604">
    <property type="component" value="Unassembled WGS sequence"/>
</dbReference>
<gene>
    <name evidence="2" type="ORF">ACFOD9_01895</name>
</gene>
<keyword evidence="1" id="KW-0812">Transmembrane</keyword>
<evidence type="ECO:0000313" key="3">
    <source>
        <dbReference type="Proteomes" id="UP001595604"/>
    </source>
</evidence>
<sequence>MKHTRHPLRLFLGQRIAPPRFLVFLLLLPSAAWAIHGWLARDWPTALALGFDVAAGVFLASLLPLVLRHEAEAIRCRADANDANRVVVLVVSSVLTVVVMAAIAGELAGARSGDMAAIAGLIATLVLIWLFANAVYTLHYAHEYYSPDRTAADRRDRGGLEFPGTPEPGYRDFAYFAFTLGMTFQTSDVAITATRIRAVAILHSFAAFVFNIGVIAFTINVLGGAG</sequence>
<name>A0ABV7IM25_9SPHN</name>